<dbReference type="Pfam" id="PF23598">
    <property type="entry name" value="LRR_14"/>
    <property type="match status" value="1"/>
</dbReference>
<dbReference type="Gene3D" id="3.80.10.10">
    <property type="entry name" value="Ribonuclease Inhibitor"/>
    <property type="match status" value="2"/>
</dbReference>
<feature type="domain" description="Disease resistance N-terminal" evidence="5">
    <location>
        <begin position="7"/>
        <end position="94"/>
    </location>
</feature>
<dbReference type="AlphaFoldDB" id="A0A6P5WGS9"/>
<accession>A0A6P5WGS9</accession>
<keyword evidence="2" id="KW-0547">Nucleotide-binding</keyword>
<evidence type="ECO:0000313" key="8">
    <source>
        <dbReference type="Proteomes" id="UP000515121"/>
    </source>
</evidence>
<dbReference type="InterPro" id="IPR055414">
    <property type="entry name" value="LRR_R13L4/SHOC2-like"/>
</dbReference>
<dbReference type="Gene3D" id="1.10.10.10">
    <property type="entry name" value="Winged helix-like DNA-binding domain superfamily/Winged helix DNA-binding domain"/>
    <property type="match status" value="1"/>
</dbReference>
<name>A0A6P5WGS9_DURZI</name>
<dbReference type="PANTHER" id="PTHR23155:SF955">
    <property type="entry name" value="AAA+ ATPASE DOMAIN-CONTAINING PROTEIN"/>
    <property type="match status" value="1"/>
</dbReference>
<proteinExistence type="predicted"/>
<dbReference type="Pfam" id="PF18052">
    <property type="entry name" value="Rx_N"/>
    <property type="match status" value="1"/>
</dbReference>
<dbReference type="InterPro" id="IPR027417">
    <property type="entry name" value="P-loop_NTPase"/>
</dbReference>
<dbReference type="InterPro" id="IPR041118">
    <property type="entry name" value="Rx_N"/>
</dbReference>
<evidence type="ECO:0000256" key="1">
    <source>
        <dbReference type="ARBA" id="ARBA00022737"/>
    </source>
</evidence>
<dbReference type="OrthoDB" id="611536at2759"/>
<dbReference type="Gene3D" id="1.20.5.4130">
    <property type="match status" value="1"/>
</dbReference>
<organism evidence="8 9">
    <name type="scientific">Durio zibethinus</name>
    <name type="common">Durian</name>
    <dbReference type="NCBI Taxonomy" id="66656"/>
    <lineage>
        <taxon>Eukaryota</taxon>
        <taxon>Viridiplantae</taxon>
        <taxon>Streptophyta</taxon>
        <taxon>Embryophyta</taxon>
        <taxon>Tracheophyta</taxon>
        <taxon>Spermatophyta</taxon>
        <taxon>Magnoliopsida</taxon>
        <taxon>eudicotyledons</taxon>
        <taxon>Gunneridae</taxon>
        <taxon>Pentapetalae</taxon>
        <taxon>rosids</taxon>
        <taxon>malvids</taxon>
        <taxon>Malvales</taxon>
        <taxon>Malvaceae</taxon>
        <taxon>Helicteroideae</taxon>
        <taxon>Durio</taxon>
    </lineage>
</organism>
<dbReference type="InterPro" id="IPR042197">
    <property type="entry name" value="Apaf_helical"/>
</dbReference>
<dbReference type="Proteomes" id="UP000515121">
    <property type="component" value="Unplaced"/>
</dbReference>
<gene>
    <name evidence="9" type="primary">LOC111274716</name>
</gene>
<keyword evidence="3" id="KW-0611">Plant defense</keyword>
<dbReference type="SUPFAM" id="SSF52058">
    <property type="entry name" value="L domain-like"/>
    <property type="match status" value="1"/>
</dbReference>
<keyword evidence="1" id="KW-0677">Repeat</keyword>
<dbReference type="PANTHER" id="PTHR23155">
    <property type="entry name" value="DISEASE RESISTANCE PROTEIN RP"/>
    <property type="match status" value="1"/>
</dbReference>
<dbReference type="GeneID" id="111274716"/>
<feature type="domain" description="Disease resistance R13L4/SHOC-2-like LRR" evidence="7">
    <location>
        <begin position="568"/>
        <end position="862"/>
    </location>
</feature>
<dbReference type="RefSeq" id="XP_022715315.1">
    <property type="nucleotide sequence ID" value="XM_022859580.1"/>
</dbReference>
<feature type="domain" description="NB-ARC" evidence="4">
    <location>
        <begin position="180"/>
        <end position="338"/>
    </location>
</feature>
<dbReference type="InterPro" id="IPR058922">
    <property type="entry name" value="WHD_DRP"/>
</dbReference>
<feature type="domain" description="Disease resistance protein winged helix" evidence="6">
    <location>
        <begin position="421"/>
        <end position="493"/>
    </location>
</feature>
<evidence type="ECO:0000259" key="4">
    <source>
        <dbReference type="Pfam" id="PF00931"/>
    </source>
</evidence>
<evidence type="ECO:0000259" key="7">
    <source>
        <dbReference type="Pfam" id="PF23598"/>
    </source>
</evidence>
<evidence type="ECO:0000259" key="5">
    <source>
        <dbReference type="Pfam" id="PF18052"/>
    </source>
</evidence>
<keyword evidence="8" id="KW-1185">Reference proteome</keyword>
<dbReference type="InterPro" id="IPR032675">
    <property type="entry name" value="LRR_dom_sf"/>
</dbReference>
<dbReference type="GO" id="GO:0043531">
    <property type="term" value="F:ADP binding"/>
    <property type="evidence" value="ECO:0007669"/>
    <property type="project" value="InterPro"/>
</dbReference>
<evidence type="ECO:0000256" key="3">
    <source>
        <dbReference type="ARBA" id="ARBA00022821"/>
    </source>
</evidence>
<protein>
    <submittedName>
        <fullName evidence="9">Probable disease resistance protein RF9</fullName>
    </submittedName>
</protein>
<dbReference type="InterPro" id="IPR044974">
    <property type="entry name" value="Disease_R_plants"/>
</dbReference>
<reference evidence="9" key="1">
    <citation type="submission" date="2025-08" db="UniProtKB">
        <authorList>
            <consortium name="RefSeq"/>
        </authorList>
    </citation>
    <scope>IDENTIFICATION</scope>
    <source>
        <tissue evidence="9">Fruit stalk</tissue>
    </source>
</reference>
<dbReference type="InterPro" id="IPR036388">
    <property type="entry name" value="WH-like_DNA-bd_sf"/>
</dbReference>
<dbReference type="SUPFAM" id="SSF52540">
    <property type="entry name" value="P-loop containing nucleoside triphosphate hydrolases"/>
    <property type="match status" value="1"/>
</dbReference>
<evidence type="ECO:0000313" key="9">
    <source>
        <dbReference type="RefSeq" id="XP_022715315.1"/>
    </source>
</evidence>
<sequence length="899" mass="102777">MDAEVVVYLLTQKLQYLLQDEAIAMTPKVKGQVQRTTHQLNLVRQLPKQAEKNRALAIEMNSSQWTTRLLRALYSMDDAIDTFLFWKALQSQRHNGLMMMCRQPFTSFHNQFVFNKEIKDFIFKTGDLLKDRQQLDIQDIADDNIPRPSQHQRWGRISGFCLDDESQVVGLEEQVKNLVDLVVQGAEKGNQPAVVSLVGERGSGKTAIARIVYNRLDIKRHFSSFAWVHVTKDFKMRDVLVAMISQLDEKIAKEPLLEDEVKWRLPKLLERGRYLIVVDDVDTPEFWEAIKEVFPPSSSSLGGVVIVTTRKADVAVPDGSTLQVRPLNDEESWALFLKMLEVTEHRLHNSQLIKFKEQILKFCRGLPLAIVLMGGLLSAKELTDSEWSRLIEHVTAIDDILALSYHELLSYLKPCFLYMGLFPKAIEIPIRRLIHLWVAEGFVTSLPDGYMVEEDLAEMYFEELVCRKIVEVVRWRLDGSPKTCRLPSFIHDVFSLKARNIGFFQIHSKVFSPRKSQLPVRRLATYSNIPISKLHLGHLHSYVSFNTLKGGIPDGNSTMFMEKIMSKRNRGVFKVLDLESVYKPPLPTAVGTLLNLRYLGLRSTAINSLPVSIGVLQCLETFDVKHTNITTLPDSFWKLGNLRHLYLNGICLDSLETPNVEFSNKLQSLCGLSIGNETSVAETFSKLTCLRKLQLTFYIRRINIDWTSKLNKLHSLRIKSIRESGEQALIKFGSLEVQHNLVNLYLCGRLVRSVDSTNLPPNLKSLTLSKTVMKKDPMQALGNLPHLNILRLLSFSYIGEEMNCVSGAFPQLHVLKLWQLNHLRKWVVQKGALTSLRELEIRDCRNLKALDAFHQLTSLRELILTNMPPDVADYVKGINNIGRGVFIKEYHWEPSPPME</sequence>
<dbReference type="Gene3D" id="3.40.50.300">
    <property type="entry name" value="P-loop containing nucleotide triphosphate hydrolases"/>
    <property type="match status" value="1"/>
</dbReference>
<dbReference type="PRINTS" id="PR00364">
    <property type="entry name" value="DISEASERSIST"/>
</dbReference>
<dbReference type="Pfam" id="PF23559">
    <property type="entry name" value="WHD_DRP"/>
    <property type="match status" value="1"/>
</dbReference>
<dbReference type="KEGG" id="dzi:111274716"/>
<evidence type="ECO:0000259" key="6">
    <source>
        <dbReference type="Pfam" id="PF23559"/>
    </source>
</evidence>
<evidence type="ECO:0000256" key="2">
    <source>
        <dbReference type="ARBA" id="ARBA00022741"/>
    </source>
</evidence>
<dbReference type="GO" id="GO:0098542">
    <property type="term" value="P:defense response to other organism"/>
    <property type="evidence" value="ECO:0007669"/>
    <property type="project" value="TreeGrafter"/>
</dbReference>
<dbReference type="Pfam" id="PF00931">
    <property type="entry name" value="NB-ARC"/>
    <property type="match status" value="1"/>
</dbReference>
<dbReference type="InterPro" id="IPR002182">
    <property type="entry name" value="NB-ARC"/>
</dbReference>
<dbReference type="Gene3D" id="1.10.8.430">
    <property type="entry name" value="Helical domain of apoptotic protease-activating factors"/>
    <property type="match status" value="1"/>
</dbReference>